<dbReference type="OrthoDB" id="414698at2759"/>
<dbReference type="SUPFAM" id="SSF48452">
    <property type="entry name" value="TPR-like"/>
    <property type="match status" value="1"/>
</dbReference>
<evidence type="ECO:0008006" key="4">
    <source>
        <dbReference type="Google" id="ProtNLM"/>
    </source>
</evidence>
<evidence type="ECO:0000313" key="3">
    <source>
        <dbReference type="Proteomes" id="UP000237441"/>
    </source>
</evidence>
<dbReference type="Pfam" id="PF06041">
    <property type="entry name" value="DUF924"/>
    <property type="match status" value="1"/>
</dbReference>
<evidence type="ECO:0000313" key="2">
    <source>
        <dbReference type="EMBL" id="PQK12853.1"/>
    </source>
</evidence>
<dbReference type="Proteomes" id="UP000237441">
    <property type="component" value="Unassembled WGS sequence"/>
</dbReference>
<protein>
    <recommendedName>
        <fullName evidence="4">SpoVR like family protein</fullName>
    </recommendedName>
</protein>
<proteinExistence type="predicted"/>
<dbReference type="Gene3D" id="1.25.40.10">
    <property type="entry name" value="Tetratricopeptide repeat domain"/>
    <property type="match status" value="1"/>
</dbReference>
<evidence type="ECO:0000256" key="1">
    <source>
        <dbReference type="SAM" id="MobiDB-lite"/>
    </source>
</evidence>
<dbReference type="InterPro" id="IPR010323">
    <property type="entry name" value="DUF924"/>
</dbReference>
<sequence>MASLRNPSHLSRSLRRSIAAQSPSVSLRGSCYRFLVAQSPGSLPTRRHRWNCPSARRAFASTVSAATQTTNLRSSSSMALDKVLNSNFLKSIRDFWYEHLPGDDDLVVPGQVAHKRWYAGGAEFDKACLTQFEPALEAINASGVDGAELLRLVQPTEPCDWLSLILLLDQIPRNCYRGPASRVVFTVFDPLALAVAKAAVAAGVPHTAPEIRWQFAFRTWFYLPFEHTEDAAMHDECRRQYEGLARDVETLLAEKEEPKNADAYKRRAWQVVQGNEEAARALVRAQLDFAERHEAIIKQFGRYPHRNEPLGRETTAKEKEFLESGGDTFQSK</sequence>
<accession>A0A2S7YA77</accession>
<dbReference type="AlphaFoldDB" id="A0A2S7YA77"/>
<dbReference type="InterPro" id="IPR011990">
    <property type="entry name" value="TPR-like_helical_dom_sf"/>
</dbReference>
<dbReference type="Gene3D" id="1.20.58.320">
    <property type="entry name" value="TPR-like"/>
    <property type="match status" value="1"/>
</dbReference>
<feature type="region of interest" description="Disordered" evidence="1">
    <location>
        <begin position="307"/>
        <end position="332"/>
    </location>
</feature>
<comment type="caution">
    <text evidence="2">The sequence shown here is derived from an EMBL/GenBank/DDBJ whole genome shotgun (WGS) entry which is preliminary data.</text>
</comment>
<gene>
    <name evidence="2" type="ORF">BB8028_0003g14680</name>
</gene>
<reference evidence="2 3" key="1">
    <citation type="submission" date="2016-07" db="EMBL/GenBank/DDBJ databases">
        <title>Comparative genomics of the entomopathogenic fungus Beauveria bassiana.</title>
        <authorList>
            <person name="Valero Jimenez C.A."/>
            <person name="Zwaan B.J."/>
            <person name="Van Kan J.A."/>
            <person name="Takken W."/>
            <person name="Debets A.J."/>
            <person name="Schoustra S.E."/>
            <person name="Koenraadt C.J."/>
        </authorList>
    </citation>
    <scope>NUCLEOTIDE SEQUENCE [LARGE SCALE GENOMIC DNA]</scope>
    <source>
        <strain evidence="2 3">ARSEF 8028</strain>
    </source>
</reference>
<dbReference type="EMBL" id="JRHA01000003">
    <property type="protein sequence ID" value="PQK12853.1"/>
    <property type="molecule type" value="Genomic_DNA"/>
</dbReference>
<organism evidence="2 3">
    <name type="scientific">Beauveria bassiana</name>
    <name type="common">White muscardine disease fungus</name>
    <name type="synonym">Tritirachium shiotae</name>
    <dbReference type="NCBI Taxonomy" id="176275"/>
    <lineage>
        <taxon>Eukaryota</taxon>
        <taxon>Fungi</taxon>
        <taxon>Dikarya</taxon>
        <taxon>Ascomycota</taxon>
        <taxon>Pezizomycotina</taxon>
        <taxon>Sordariomycetes</taxon>
        <taxon>Hypocreomycetidae</taxon>
        <taxon>Hypocreales</taxon>
        <taxon>Cordycipitaceae</taxon>
        <taxon>Beauveria</taxon>
    </lineage>
</organism>
<name>A0A2S7YA77_BEABA</name>
<feature type="compositionally biased region" description="Basic and acidic residues" evidence="1">
    <location>
        <begin position="307"/>
        <end position="322"/>
    </location>
</feature>